<keyword evidence="7 11" id="KW-0238">DNA-binding</keyword>
<dbReference type="GO" id="GO:0003700">
    <property type="term" value="F:DNA-binding transcription factor activity"/>
    <property type="evidence" value="ECO:0007669"/>
    <property type="project" value="InterPro"/>
</dbReference>
<evidence type="ECO:0000256" key="9">
    <source>
        <dbReference type="ARBA" id="ARBA00023170"/>
    </source>
</evidence>
<dbReference type="InterPro" id="IPR035500">
    <property type="entry name" value="NHR-like_dom_sf"/>
</dbReference>
<evidence type="ECO:0000313" key="17">
    <source>
        <dbReference type="Proteomes" id="UP000095284"/>
    </source>
</evidence>
<keyword evidence="10 11" id="KW-0539">Nucleus</keyword>
<accession>A0A1I7RZ30</accession>
<dbReference type="WBParaSite" id="BXY_0599800.1">
    <property type="protein sequence ID" value="BXY_0599800.1"/>
    <property type="gene ID" value="BXY_0599800"/>
</dbReference>
<dbReference type="EMBL" id="CAJFDI010000003">
    <property type="protein sequence ID" value="CAD5220641.1"/>
    <property type="molecule type" value="Genomic_DNA"/>
</dbReference>
<keyword evidence="5 11" id="KW-0862">Zinc</keyword>
<dbReference type="Gene3D" id="3.30.50.10">
    <property type="entry name" value="Erythroid Transcription Factor GATA-1, subunit A"/>
    <property type="match status" value="1"/>
</dbReference>
<dbReference type="SUPFAM" id="SSF57716">
    <property type="entry name" value="Glucocorticoid receptor-like (DNA-binding domain)"/>
    <property type="match status" value="1"/>
</dbReference>
<dbReference type="SMR" id="A0A1I7RZ30"/>
<evidence type="ECO:0000256" key="12">
    <source>
        <dbReference type="SAM" id="MobiDB-lite"/>
    </source>
</evidence>
<evidence type="ECO:0000313" key="15">
    <source>
        <dbReference type="EMBL" id="CAD5220641.1"/>
    </source>
</evidence>
<dbReference type="SMART" id="SM00399">
    <property type="entry name" value="ZnF_C4"/>
    <property type="match status" value="1"/>
</dbReference>
<dbReference type="InterPro" id="IPR050274">
    <property type="entry name" value="Nuclear_hormone_rcpt_NR2"/>
</dbReference>
<dbReference type="InterPro" id="IPR049636">
    <property type="entry name" value="HNF4-like_DBD"/>
</dbReference>
<keyword evidence="8 11" id="KW-0804">Transcription</keyword>
<proteinExistence type="inferred from homology"/>
<dbReference type="CDD" id="cd06960">
    <property type="entry name" value="NR_DBD_HNF4A"/>
    <property type="match status" value="1"/>
</dbReference>
<dbReference type="PRINTS" id="PR00047">
    <property type="entry name" value="STROIDFINGER"/>
</dbReference>
<dbReference type="Pfam" id="PF00104">
    <property type="entry name" value="Hormone_recep"/>
    <property type="match status" value="1"/>
</dbReference>
<dbReference type="eggNOG" id="KOG3575">
    <property type="taxonomic scope" value="Eukaryota"/>
</dbReference>
<reference evidence="16" key="2">
    <citation type="submission" date="2020-08" db="EMBL/GenBank/DDBJ databases">
        <authorList>
            <person name="Kikuchi T."/>
        </authorList>
    </citation>
    <scope>NUCLEOTIDE SEQUENCE</scope>
    <source>
        <strain evidence="15">Ka4C1</strain>
    </source>
</reference>
<dbReference type="PRINTS" id="PR00398">
    <property type="entry name" value="STRDHORMONER"/>
</dbReference>
<dbReference type="Proteomes" id="UP000095284">
    <property type="component" value="Unplaced"/>
</dbReference>
<dbReference type="PANTHER" id="PTHR24083">
    <property type="entry name" value="NUCLEAR HORMONE RECEPTOR"/>
    <property type="match status" value="1"/>
</dbReference>
<gene>
    <name evidence="15" type="ORF">BXYJ_LOCUS6280</name>
</gene>
<evidence type="ECO:0000256" key="4">
    <source>
        <dbReference type="ARBA" id="ARBA00022771"/>
    </source>
</evidence>
<evidence type="ECO:0000256" key="10">
    <source>
        <dbReference type="ARBA" id="ARBA00023242"/>
    </source>
</evidence>
<evidence type="ECO:0000259" key="13">
    <source>
        <dbReference type="PROSITE" id="PS51030"/>
    </source>
</evidence>
<dbReference type="SMART" id="SM00430">
    <property type="entry name" value="HOLI"/>
    <property type="match status" value="1"/>
</dbReference>
<feature type="domain" description="NR LBD" evidence="14">
    <location>
        <begin position="261"/>
        <end position="523"/>
    </location>
</feature>
<dbReference type="PROSITE" id="PS51843">
    <property type="entry name" value="NR_LBD"/>
    <property type="match status" value="1"/>
</dbReference>
<evidence type="ECO:0000256" key="8">
    <source>
        <dbReference type="ARBA" id="ARBA00023163"/>
    </source>
</evidence>
<evidence type="ECO:0000259" key="14">
    <source>
        <dbReference type="PROSITE" id="PS51843"/>
    </source>
</evidence>
<evidence type="ECO:0000313" key="16">
    <source>
        <dbReference type="EMBL" id="CAG9106914.1"/>
    </source>
</evidence>
<sequence length="523" mass="59034">MSSLHSWYYVFNYVFVSAVTSDDEIQRLNRPGNGSASSVLSHASTSSSSGISSLNSSINSIGKGLNLDSSTFDRSPAFGSNDLLFSSFRPSTSKLSDYLDDKSGILPLQNGLVNNSPLGSHMGSLPVPQTPSSCGDNIQPRQRRKVPEGELCAVCSDRATGYHYGVASCNGCKTFFRRTIVSEHTFVCQYNGKCDVNKNVRCACRHCRFNKCVAVGMDARAIQNDRDRIGPTKKMRMMKRNSSAEDDRYSMGSMSPIMKAGDDKIIEYLHSAEKMCNLLRTKELVQPKNVKEALQTQSLLLQANSLQVDVYTVFQELYPASMVDIQKWNIRELVLCIEWAKSFEEFVKLAESDQYYLMRNFAFTFNILNRVYYSLDYGPDKIVYPNGAYILRQSQDSLKIPGCRSIYHRQMDEIMIPLRKLEIGIPEFAAFKACLLFNPDALELGLDVKEDVARERTKYLNALFHILTQRHGLALGAQKYGQMLIMSSSIQNIVDTNDENMQIMDVFGNFWRINAFVKELCMK</sequence>
<dbReference type="EMBL" id="CAJFCV020000003">
    <property type="protein sequence ID" value="CAG9106914.1"/>
    <property type="molecule type" value="Genomic_DNA"/>
</dbReference>
<feature type="domain" description="Nuclear receptor" evidence="13">
    <location>
        <begin position="149"/>
        <end position="224"/>
    </location>
</feature>
<organism evidence="17 19">
    <name type="scientific">Bursaphelenchus xylophilus</name>
    <name type="common">Pinewood nematode worm</name>
    <name type="synonym">Aphelenchoides xylophilus</name>
    <dbReference type="NCBI Taxonomy" id="6326"/>
    <lineage>
        <taxon>Eukaryota</taxon>
        <taxon>Metazoa</taxon>
        <taxon>Ecdysozoa</taxon>
        <taxon>Nematoda</taxon>
        <taxon>Chromadorea</taxon>
        <taxon>Rhabditida</taxon>
        <taxon>Tylenchina</taxon>
        <taxon>Tylenchomorpha</taxon>
        <taxon>Aphelenchoidea</taxon>
        <taxon>Aphelenchoididae</taxon>
        <taxon>Bursaphelenchus</taxon>
    </lineage>
</organism>
<dbReference type="InterPro" id="IPR000536">
    <property type="entry name" value="Nucl_hrmn_rcpt_lig-bd"/>
</dbReference>
<dbReference type="InterPro" id="IPR001628">
    <property type="entry name" value="Znf_hrmn_rcpt"/>
</dbReference>
<evidence type="ECO:0000313" key="18">
    <source>
        <dbReference type="Proteomes" id="UP000659654"/>
    </source>
</evidence>
<reference evidence="19" key="1">
    <citation type="submission" date="2016-11" db="UniProtKB">
        <authorList>
            <consortium name="WormBaseParasite"/>
        </authorList>
    </citation>
    <scope>IDENTIFICATION</scope>
</reference>
<evidence type="ECO:0000256" key="2">
    <source>
        <dbReference type="ARBA" id="ARBA00005993"/>
    </source>
</evidence>
<protein>
    <submittedName>
        <fullName evidence="15">(pine wood nematode) hypothetical protein</fullName>
    </submittedName>
</protein>
<feature type="region of interest" description="Disordered" evidence="12">
    <location>
        <begin position="30"/>
        <end position="52"/>
    </location>
</feature>
<dbReference type="GO" id="GO:0008270">
    <property type="term" value="F:zinc ion binding"/>
    <property type="evidence" value="ECO:0007669"/>
    <property type="project" value="UniProtKB-KW"/>
</dbReference>
<dbReference type="FunFam" id="3.30.50.10:FF:000030">
    <property type="entry name" value="Nuclear Hormone Receptor family"/>
    <property type="match status" value="1"/>
</dbReference>
<dbReference type="Proteomes" id="UP000659654">
    <property type="component" value="Unassembled WGS sequence"/>
</dbReference>
<evidence type="ECO:0000256" key="1">
    <source>
        <dbReference type="ARBA" id="ARBA00004123"/>
    </source>
</evidence>
<dbReference type="Proteomes" id="UP000582659">
    <property type="component" value="Unassembled WGS sequence"/>
</dbReference>
<dbReference type="GO" id="GO:0005634">
    <property type="term" value="C:nucleus"/>
    <property type="evidence" value="ECO:0007669"/>
    <property type="project" value="UniProtKB-SubCell"/>
</dbReference>
<keyword evidence="9 11" id="KW-0675">Receptor</keyword>
<dbReference type="CDD" id="cd06157">
    <property type="entry name" value="NR_LBD"/>
    <property type="match status" value="1"/>
</dbReference>
<evidence type="ECO:0000313" key="19">
    <source>
        <dbReference type="WBParaSite" id="BXY_0599800.1"/>
    </source>
</evidence>
<name>A0A1I7RZ30_BURXY</name>
<dbReference type="AlphaFoldDB" id="A0A1I7RZ30"/>
<evidence type="ECO:0000256" key="5">
    <source>
        <dbReference type="ARBA" id="ARBA00022833"/>
    </source>
</evidence>
<evidence type="ECO:0000256" key="11">
    <source>
        <dbReference type="RuleBase" id="RU004334"/>
    </source>
</evidence>
<dbReference type="Pfam" id="PF00105">
    <property type="entry name" value="zf-C4"/>
    <property type="match status" value="1"/>
</dbReference>
<keyword evidence="6 11" id="KW-0805">Transcription regulation</keyword>
<keyword evidence="18" id="KW-1185">Reference proteome</keyword>
<feature type="compositionally biased region" description="Low complexity" evidence="12">
    <location>
        <begin position="34"/>
        <end position="52"/>
    </location>
</feature>
<dbReference type="SUPFAM" id="SSF48508">
    <property type="entry name" value="Nuclear receptor ligand-binding domain"/>
    <property type="match status" value="1"/>
</dbReference>
<dbReference type="Gene3D" id="1.10.565.10">
    <property type="entry name" value="Retinoid X Receptor"/>
    <property type="match status" value="1"/>
</dbReference>
<keyword evidence="4 11" id="KW-0863">Zinc-finger</keyword>
<comment type="subcellular location">
    <subcellularLocation>
        <location evidence="1 11">Nucleus</location>
    </subcellularLocation>
</comment>
<dbReference type="InterPro" id="IPR013088">
    <property type="entry name" value="Znf_NHR/GATA"/>
</dbReference>
<dbReference type="PROSITE" id="PS51030">
    <property type="entry name" value="NUCLEAR_REC_DBD_2"/>
    <property type="match status" value="1"/>
</dbReference>
<keyword evidence="3 11" id="KW-0479">Metal-binding</keyword>
<dbReference type="PROSITE" id="PS00031">
    <property type="entry name" value="NUCLEAR_REC_DBD_1"/>
    <property type="match status" value="1"/>
</dbReference>
<evidence type="ECO:0000256" key="6">
    <source>
        <dbReference type="ARBA" id="ARBA00023015"/>
    </source>
</evidence>
<dbReference type="GO" id="GO:0000978">
    <property type="term" value="F:RNA polymerase II cis-regulatory region sequence-specific DNA binding"/>
    <property type="evidence" value="ECO:0007669"/>
    <property type="project" value="InterPro"/>
</dbReference>
<comment type="similarity">
    <text evidence="2 11">Belongs to the nuclear hormone receptor family.</text>
</comment>
<dbReference type="OrthoDB" id="5771769at2759"/>
<dbReference type="InterPro" id="IPR001723">
    <property type="entry name" value="Nuclear_hrmn_rcpt"/>
</dbReference>
<evidence type="ECO:0000256" key="7">
    <source>
        <dbReference type="ARBA" id="ARBA00023125"/>
    </source>
</evidence>
<evidence type="ECO:0000256" key="3">
    <source>
        <dbReference type="ARBA" id="ARBA00022723"/>
    </source>
</evidence>